<dbReference type="Pfam" id="PF00202">
    <property type="entry name" value="Aminotran_3"/>
    <property type="match status" value="1"/>
</dbReference>
<dbReference type="Gene3D" id="3.90.1150.10">
    <property type="entry name" value="Aspartate Aminotransferase, domain 1"/>
    <property type="match status" value="1"/>
</dbReference>
<dbReference type="Gene3D" id="3.40.640.10">
    <property type="entry name" value="Type I PLP-dependent aspartate aminotransferase-like (Major domain)"/>
    <property type="match status" value="1"/>
</dbReference>
<evidence type="ECO:0000256" key="3">
    <source>
        <dbReference type="RuleBase" id="RU003560"/>
    </source>
</evidence>
<name>A0A7G9GG84_9FIRM</name>
<dbReference type="AlphaFoldDB" id="A0A7G9GG84"/>
<dbReference type="InterPro" id="IPR015422">
    <property type="entry name" value="PyrdxlP-dep_Trfase_small"/>
</dbReference>
<dbReference type="Proteomes" id="UP000515860">
    <property type="component" value="Chromosome"/>
</dbReference>
<proteinExistence type="inferred from homology"/>
<evidence type="ECO:0000256" key="2">
    <source>
        <dbReference type="ARBA" id="ARBA00022898"/>
    </source>
</evidence>
<evidence type="ECO:0000256" key="1">
    <source>
        <dbReference type="ARBA" id="ARBA00001933"/>
    </source>
</evidence>
<evidence type="ECO:0000313" key="4">
    <source>
        <dbReference type="EMBL" id="QNM09816.1"/>
    </source>
</evidence>
<accession>A0A7G9GG84</accession>
<sequence length="442" mass="49391">MSKLQEIYDEARQYFIGGASAGGRFNSTLQQPLYLKSASGSRIIDADGKAYIDYHTGSGAAFFGHNHPRLREAAEKAMDMGFFMNFETEYHKELAKLFHEFFPCAERVRFSNSGTEVTMAAVRVARAYTGKDIVIRFEGHFHGMNELVWYNHNGARGKKNDIGEVENISDTAGTPQCFSEVIRNVEYNDLESFERCVEAHKGQIAGVLLEPVSFNCGCYPAQKAFLEKVREICSREGIVLIFDEVITGLRMRPGSAQAYYGVTPDLATFAKAIGGGFPIAALCGKKEVMEVLNPLGRTIMSGTYTGALMPVLTSIECMKMAMEPDFYDHIDALADTLYGGMNALMKKHGIPGHVRGIGARFGIYFGVENPEDDYNWRKAGDSYRCDMTKSFLIKSLRDGLYMHDCGQAAPAHYGFSVQHTMEDIEITLNKFDKIFKEMKEEF</sequence>
<dbReference type="InterPro" id="IPR015421">
    <property type="entry name" value="PyrdxlP-dep_Trfase_major"/>
</dbReference>
<dbReference type="InterPro" id="IPR015424">
    <property type="entry name" value="PyrdxlP-dep_Trfase"/>
</dbReference>
<gene>
    <name evidence="4" type="ORF">H9Q79_05895</name>
</gene>
<dbReference type="InterPro" id="IPR049704">
    <property type="entry name" value="Aminotrans_3_PPA_site"/>
</dbReference>
<keyword evidence="4" id="KW-0032">Aminotransferase</keyword>
<dbReference type="GO" id="GO:0030170">
    <property type="term" value="F:pyridoxal phosphate binding"/>
    <property type="evidence" value="ECO:0007669"/>
    <property type="project" value="InterPro"/>
</dbReference>
<dbReference type="PANTHER" id="PTHR43713:SF3">
    <property type="entry name" value="GLUTAMATE-1-SEMIALDEHYDE 2,1-AMINOMUTASE 1, CHLOROPLASTIC-RELATED"/>
    <property type="match status" value="1"/>
</dbReference>
<keyword evidence="5" id="KW-1185">Reference proteome</keyword>
<organism evidence="4 5">
    <name type="scientific">Wansuia hejianensis</name>
    <dbReference type="NCBI Taxonomy" id="2763667"/>
    <lineage>
        <taxon>Bacteria</taxon>
        <taxon>Bacillati</taxon>
        <taxon>Bacillota</taxon>
        <taxon>Clostridia</taxon>
        <taxon>Lachnospirales</taxon>
        <taxon>Lachnospiraceae</taxon>
        <taxon>Wansuia</taxon>
    </lineage>
</organism>
<dbReference type="PROSITE" id="PS00600">
    <property type="entry name" value="AA_TRANSFER_CLASS_3"/>
    <property type="match status" value="1"/>
</dbReference>
<comment type="cofactor">
    <cofactor evidence="1">
        <name>pyridoxal 5'-phosphate</name>
        <dbReference type="ChEBI" id="CHEBI:597326"/>
    </cofactor>
</comment>
<dbReference type="CDD" id="cd00610">
    <property type="entry name" value="OAT_like"/>
    <property type="match status" value="1"/>
</dbReference>
<comment type="similarity">
    <text evidence="3">Belongs to the class-III pyridoxal-phosphate-dependent aminotransferase family.</text>
</comment>
<dbReference type="GO" id="GO:0008483">
    <property type="term" value="F:transaminase activity"/>
    <property type="evidence" value="ECO:0007669"/>
    <property type="project" value="UniProtKB-KW"/>
</dbReference>
<evidence type="ECO:0000313" key="5">
    <source>
        <dbReference type="Proteomes" id="UP000515860"/>
    </source>
</evidence>
<dbReference type="EMBL" id="CP060635">
    <property type="protein sequence ID" value="QNM09816.1"/>
    <property type="molecule type" value="Genomic_DNA"/>
</dbReference>
<dbReference type="PANTHER" id="PTHR43713">
    <property type="entry name" value="GLUTAMATE-1-SEMIALDEHYDE 2,1-AMINOMUTASE"/>
    <property type="match status" value="1"/>
</dbReference>
<dbReference type="RefSeq" id="WP_249329399.1">
    <property type="nucleotide sequence ID" value="NZ_CP060635.1"/>
</dbReference>
<keyword evidence="2 3" id="KW-0663">Pyridoxal phosphate</keyword>
<keyword evidence="4" id="KW-0808">Transferase</keyword>
<dbReference type="KEGG" id="whj:H9Q79_05895"/>
<reference evidence="4 5" key="1">
    <citation type="submission" date="2020-08" db="EMBL/GenBank/DDBJ databases">
        <authorList>
            <person name="Liu C."/>
            <person name="Sun Q."/>
        </authorList>
    </citation>
    <scope>NUCLEOTIDE SEQUENCE [LARGE SCALE GENOMIC DNA]</scope>
    <source>
        <strain evidence="4 5">NSJ-29</strain>
    </source>
</reference>
<protein>
    <submittedName>
        <fullName evidence="4">Aspartate aminotransferase family protein</fullName>
    </submittedName>
</protein>
<dbReference type="InterPro" id="IPR005814">
    <property type="entry name" value="Aminotrans_3"/>
</dbReference>
<dbReference type="SUPFAM" id="SSF53383">
    <property type="entry name" value="PLP-dependent transferases"/>
    <property type="match status" value="1"/>
</dbReference>